<dbReference type="OrthoDB" id="1058301at2759"/>
<evidence type="ECO:0000313" key="2">
    <source>
        <dbReference type="Proteomes" id="UP000232323"/>
    </source>
</evidence>
<dbReference type="Proteomes" id="UP000232323">
    <property type="component" value="Unassembled WGS sequence"/>
</dbReference>
<protein>
    <recommendedName>
        <fullName evidence="3">YbaK/aminoacyl-tRNA synthetase-associated domain-containing protein</fullName>
    </recommendedName>
</protein>
<dbReference type="AlphaFoldDB" id="A0A250XBV1"/>
<dbReference type="CDD" id="cd04332">
    <property type="entry name" value="YbaK_like"/>
    <property type="match status" value="1"/>
</dbReference>
<dbReference type="PANTHER" id="PTHR30411">
    <property type="entry name" value="CYTOPLASMIC PROTEIN"/>
    <property type="match status" value="1"/>
</dbReference>
<proteinExistence type="predicted"/>
<dbReference type="PANTHER" id="PTHR30411:SF4">
    <property type="entry name" value="YBAK_AMINOACYL-TRNA SYNTHETASE-ASSOCIATED DOMAIN-CONTAINING PROTEIN"/>
    <property type="match status" value="1"/>
</dbReference>
<evidence type="ECO:0008006" key="3">
    <source>
        <dbReference type="Google" id="ProtNLM"/>
    </source>
</evidence>
<evidence type="ECO:0000313" key="1">
    <source>
        <dbReference type="EMBL" id="GAX80352.1"/>
    </source>
</evidence>
<reference evidence="1 2" key="1">
    <citation type="submission" date="2017-08" db="EMBL/GenBank/DDBJ databases">
        <title>Acidophilic green algal genome provides insights into adaptation to an acidic environment.</title>
        <authorList>
            <person name="Hirooka S."/>
            <person name="Hirose Y."/>
            <person name="Kanesaki Y."/>
            <person name="Higuchi S."/>
            <person name="Fujiwara T."/>
            <person name="Onuma R."/>
            <person name="Era A."/>
            <person name="Ohbayashi R."/>
            <person name="Uzuka A."/>
            <person name="Nozaki H."/>
            <person name="Yoshikawa H."/>
            <person name="Miyagishima S.Y."/>
        </authorList>
    </citation>
    <scope>NUCLEOTIDE SEQUENCE [LARGE SCALE GENOMIC DNA]</scope>
    <source>
        <strain evidence="1 2">NIES-2499</strain>
    </source>
</reference>
<organism evidence="1 2">
    <name type="scientific">Chlamydomonas eustigma</name>
    <dbReference type="NCBI Taxonomy" id="1157962"/>
    <lineage>
        <taxon>Eukaryota</taxon>
        <taxon>Viridiplantae</taxon>
        <taxon>Chlorophyta</taxon>
        <taxon>core chlorophytes</taxon>
        <taxon>Chlorophyceae</taxon>
        <taxon>CS clade</taxon>
        <taxon>Chlamydomonadales</taxon>
        <taxon>Chlamydomonadaceae</taxon>
        <taxon>Chlamydomonas</taxon>
    </lineage>
</organism>
<accession>A0A250XBV1</accession>
<dbReference type="GO" id="GO:0002161">
    <property type="term" value="F:aminoacyl-tRNA deacylase activity"/>
    <property type="evidence" value="ECO:0007669"/>
    <property type="project" value="InterPro"/>
</dbReference>
<dbReference type="STRING" id="1157962.A0A250XBV1"/>
<keyword evidence="2" id="KW-1185">Reference proteome</keyword>
<gene>
    <name evidence="1" type="ORF">CEUSTIGMA_g7791.t1</name>
</gene>
<sequence>MATHESTSLLLSRFDCVVSRAFKLEQFVKVIQKFDHVITRLSHLEMRLQSLHVCGGSTHIKNHDEADGATITSGASSTQNRLELELKNNKCSSFRFVRAPPDYYAQALEYRMRCVGASSVNHLCKSMIMENTRAHPSVDGWSNPLNSKYYVVIVQYTARLHTEKLKNFVYKLSEGKIGKQYFNMRLAPSDVSDTLSGFVHNAVTPIGMATPLPIILSHRIPALQPDFFFLGGGEVDLKLGLLASQFIKAYAPMIADCTYDNIAEGEE</sequence>
<name>A0A250XBV1_9CHLO</name>
<dbReference type="EMBL" id="BEGY01000051">
    <property type="protein sequence ID" value="GAX80352.1"/>
    <property type="molecule type" value="Genomic_DNA"/>
</dbReference>
<comment type="caution">
    <text evidence="1">The sequence shown here is derived from an EMBL/GenBank/DDBJ whole genome shotgun (WGS) entry which is preliminary data.</text>
</comment>
<dbReference type="InterPro" id="IPR036754">
    <property type="entry name" value="YbaK/aa-tRNA-synt-asso_dom_sf"/>
</dbReference>
<dbReference type="Gene3D" id="3.90.960.10">
    <property type="entry name" value="YbaK/aminoacyl-tRNA synthetase-associated domain"/>
    <property type="match status" value="1"/>
</dbReference>
<dbReference type="SUPFAM" id="SSF55826">
    <property type="entry name" value="YbaK/ProRS associated domain"/>
    <property type="match status" value="1"/>
</dbReference>